<dbReference type="GeneID" id="68109039"/>
<sequence length="415" mass="47310">MSNVNSILATTKLSKKNVTPMNLSFRSSIDTTYTLFNSIEICDLDHVRNILASHCNTSLSIPLQAAHSSQKRTLSIRRVDEDFDVTNSDEYENENVSTKRVKTRHPHEHQHLCLSLGDGWNALHIASQQVNPFIVMELLHRLDVMASTRCHSLATTASNESAPVRDFRIDDLLFQQNDIGEIPIMSCLRMMQFSNSNIVYSPLFDNGLKVCSHLLQRMILSLERHLEKTNQTHETRNFTTCCFLPATTMPPFHISNENDHNSLPLMILRASNVHWPRTNSTSSAPSHQHDYSNDNIVMLATGKDQHATRALQRDTTLPHQNQQHLKVIPTLLAILNLLKNSNGMNSFQLATSFGMDLLSLIHGEAFECSLRKKLFQQQQQNKCCIDIQILFWDTNPEKQKPCATSRAPQFRNQNW</sequence>
<dbReference type="AlphaFoldDB" id="A0A6A5C0Q5"/>
<dbReference type="VEuPathDB" id="AmoebaDB:NfTy_055620"/>
<comment type="caution">
    <text evidence="1">The sequence shown here is derived from an EMBL/GenBank/DDBJ whole genome shotgun (WGS) entry which is preliminary data.</text>
</comment>
<evidence type="ECO:0000313" key="1">
    <source>
        <dbReference type="EMBL" id="KAF0979478.1"/>
    </source>
</evidence>
<organism evidence="1 2">
    <name type="scientific">Naegleria fowleri</name>
    <name type="common">Brain eating amoeba</name>
    <dbReference type="NCBI Taxonomy" id="5763"/>
    <lineage>
        <taxon>Eukaryota</taxon>
        <taxon>Discoba</taxon>
        <taxon>Heterolobosea</taxon>
        <taxon>Tetramitia</taxon>
        <taxon>Eutetramitia</taxon>
        <taxon>Vahlkampfiidae</taxon>
        <taxon>Naegleria</taxon>
    </lineage>
</organism>
<accession>A0A6A5C0Q5</accession>
<proteinExistence type="predicted"/>
<dbReference type="RefSeq" id="XP_044564191.1">
    <property type="nucleotide sequence ID" value="XM_044704948.1"/>
</dbReference>
<dbReference type="Proteomes" id="UP000444721">
    <property type="component" value="Unassembled WGS sequence"/>
</dbReference>
<keyword evidence="2" id="KW-1185">Reference proteome</keyword>
<evidence type="ECO:0000313" key="2">
    <source>
        <dbReference type="Proteomes" id="UP000444721"/>
    </source>
</evidence>
<dbReference type="VEuPathDB" id="AmoebaDB:FDP41_001821"/>
<dbReference type="VEuPathDB" id="AmoebaDB:NF0103590"/>
<name>A0A6A5C0Q5_NAEFO</name>
<gene>
    <name evidence="1" type="ORF">FDP41_001821</name>
</gene>
<protein>
    <submittedName>
        <fullName evidence="1">Uncharacterized protein</fullName>
    </submittedName>
</protein>
<dbReference type="EMBL" id="VFQX01000027">
    <property type="protein sequence ID" value="KAF0979478.1"/>
    <property type="molecule type" value="Genomic_DNA"/>
</dbReference>
<reference evidence="1 2" key="1">
    <citation type="journal article" date="2019" name="Sci. Rep.">
        <title>Nanopore sequencing improves the draft genome of the human pathogenic amoeba Naegleria fowleri.</title>
        <authorList>
            <person name="Liechti N."/>
            <person name="Schurch N."/>
            <person name="Bruggmann R."/>
            <person name="Wittwer M."/>
        </authorList>
    </citation>
    <scope>NUCLEOTIDE SEQUENCE [LARGE SCALE GENOMIC DNA]</scope>
    <source>
        <strain evidence="1 2">ATCC 30894</strain>
    </source>
</reference>